<proteinExistence type="predicted"/>
<sequence length="108" mass="11237">MVPVGTGEGSTGVALVFGFWESPSGFCHNGESSPRKRNGRTGVVVGFPSGIVAQGVDYWDTRSSTLPLAPHHLPPKMSRGRCRAKGGRRGEENSGSRRSLGAADALGG</sequence>
<feature type="compositionally biased region" description="Basic residues" evidence="1">
    <location>
        <begin position="78"/>
        <end position="87"/>
    </location>
</feature>
<dbReference type="EMBL" id="BEZZ01111695">
    <property type="protein sequence ID" value="GCC43799.1"/>
    <property type="molecule type" value="Genomic_DNA"/>
</dbReference>
<name>A0A401TME8_CHIPU</name>
<evidence type="ECO:0000256" key="1">
    <source>
        <dbReference type="SAM" id="MobiDB-lite"/>
    </source>
</evidence>
<evidence type="ECO:0000313" key="2">
    <source>
        <dbReference type="EMBL" id="GCC43799.1"/>
    </source>
</evidence>
<evidence type="ECO:0000313" key="3">
    <source>
        <dbReference type="Proteomes" id="UP000287033"/>
    </source>
</evidence>
<accession>A0A401TME8</accession>
<feature type="region of interest" description="Disordered" evidence="1">
    <location>
        <begin position="66"/>
        <end position="108"/>
    </location>
</feature>
<reference evidence="2 3" key="1">
    <citation type="journal article" date="2018" name="Nat. Ecol. Evol.">
        <title>Shark genomes provide insights into elasmobranch evolution and the origin of vertebrates.</title>
        <authorList>
            <person name="Hara Y"/>
            <person name="Yamaguchi K"/>
            <person name="Onimaru K"/>
            <person name="Kadota M"/>
            <person name="Koyanagi M"/>
            <person name="Keeley SD"/>
            <person name="Tatsumi K"/>
            <person name="Tanaka K"/>
            <person name="Motone F"/>
            <person name="Kageyama Y"/>
            <person name="Nozu R"/>
            <person name="Adachi N"/>
            <person name="Nishimura O"/>
            <person name="Nakagawa R"/>
            <person name="Tanegashima C"/>
            <person name="Kiyatake I"/>
            <person name="Matsumoto R"/>
            <person name="Murakumo K"/>
            <person name="Nishida K"/>
            <person name="Terakita A"/>
            <person name="Kuratani S"/>
            <person name="Sato K"/>
            <person name="Hyodo S Kuraku.S."/>
        </authorList>
    </citation>
    <scope>NUCLEOTIDE SEQUENCE [LARGE SCALE GENOMIC DNA]</scope>
</reference>
<protein>
    <submittedName>
        <fullName evidence="2">Uncharacterized protein</fullName>
    </submittedName>
</protein>
<gene>
    <name evidence="2" type="ORF">chiPu_0027713</name>
</gene>
<organism evidence="2 3">
    <name type="scientific">Chiloscyllium punctatum</name>
    <name type="common">Brownbanded bambooshark</name>
    <name type="synonym">Hemiscyllium punctatum</name>
    <dbReference type="NCBI Taxonomy" id="137246"/>
    <lineage>
        <taxon>Eukaryota</taxon>
        <taxon>Metazoa</taxon>
        <taxon>Chordata</taxon>
        <taxon>Craniata</taxon>
        <taxon>Vertebrata</taxon>
        <taxon>Chondrichthyes</taxon>
        <taxon>Elasmobranchii</taxon>
        <taxon>Galeomorphii</taxon>
        <taxon>Galeoidea</taxon>
        <taxon>Orectolobiformes</taxon>
        <taxon>Hemiscylliidae</taxon>
        <taxon>Chiloscyllium</taxon>
    </lineage>
</organism>
<dbReference type="AlphaFoldDB" id="A0A401TME8"/>
<keyword evidence="3" id="KW-1185">Reference proteome</keyword>
<dbReference type="Proteomes" id="UP000287033">
    <property type="component" value="Unassembled WGS sequence"/>
</dbReference>
<comment type="caution">
    <text evidence="2">The sequence shown here is derived from an EMBL/GenBank/DDBJ whole genome shotgun (WGS) entry which is preliminary data.</text>
</comment>